<dbReference type="OrthoDB" id="7908910at2"/>
<feature type="transmembrane region" description="Helical" evidence="10">
    <location>
        <begin position="21"/>
        <end position="43"/>
    </location>
</feature>
<keyword evidence="11" id="KW-0966">Cell projection</keyword>
<evidence type="ECO:0000256" key="2">
    <source>
        <dbReference type="ARBA" id="ARBA00004162"/>
    </source>
</evidence>
<evidence type="ECO:0000256" key="9">
    <source>
        <dbReference type="ARBA" id="ARBA00023136"/>
    </source>
</evidence>
<gene>
    <name evidence="11" type="ORF">SAMN04488056_102145</name>
</gene>
<organism evidence="11 12">
    <name type="scientific">Cohaesibacter marisflavi</name>
    <dbReference type="NCBI Taxonomy" id="655353"/>
    <lineage>
        <taxon>Bacteria</taxon>
        <taxon>Pseudomonadati</taxon>
        <taxon>Pseudomonadota</taxon>
        <taxon>Alphaproteobacteria</taxon>
        <taxon>Hyphomicrobiales</taxon>
        <taxon>Cohaesibacteraceae</taxon>
    </lineage>
</organism>
<dbReference type="Proteomes" id="UP000199236">
    <property type="component" value="Unassembled WGS sequence"/>
</dbReference>
<keyword evidence="11" id="KW-0282">Flagellum</keyword>
<reference evidence="11 12" key="1">
    <citation type="submission" date="2016-10" db="EMBL/GenBank/DDBJ databases">
        <authorList>
            <person name="de Groot N.N."/>
        </authorList>
    </citation>
    <scope>NUCLEOTIDE SEQUENCE [LARGE SCALE GENOMIC DNA]</scope>
    <source>
        <strain evidence="11 12">CGMCC 1.9157</strain>
    </source>
</reference>
<evidence type="ECO:0000256" key="4">
    <source>
        <dbReference type="ARBA" id="ARBA00022475"/>
    </source>
</evidence>
<dbReference type="AlphaFoldDB" id="A0A1I5C890"/>
<dbReference type="STRING" id="655353.SAMN04488056_102145"/>
<keyword evidence="11" id="KW-0969">Cilium</keyword>
<keyword evidence="6 10" id="KW-0812">Transmembrane</keyword>
<dbReference type="GO" id="GO:0071973">
    <property type="term" value="P:bacterial-type flagellum-dependent cell motility"/>
    <property type="evidence" value="ECO:0007669"/>
    <property type="project" value="InterPro"/>
</dbReference>
<comment type="function">
    <text evidence="1 10">Controls the rotational direction of flagella during chemotaxis.</text>
</comment>
<dbReference type="EMBL" id="FOVR01000002">
    <property type="protein sequence ID" value="SFN83086.1"/>
    <property type="molecule type" value="Genomic_DNA"/>
</dbReference>
<sequence>MSNIMVLPDGEVKAKSSKSDMGLFVTILIMTLLAAGIGAFVGMQLVNQTRHIVLEEKRERENPPVHALYDSPSEIVGIKPIIVNLAGVEKAFVRVQGSIVFNESAMEQSKILVSQVESDIAAYLRTLKVSDLEGATGLQNLREDLNQRAKIRADGSIREFILETMVIQ</sequence>
<comment type="subcellular location">
    <subcellularLocation>
        <location evidence="10">Cell inner membrane</location>
    </subcellularLocation>
    <subcellularLocation>
        <location evidence="2">Cell membrane</location>
        <topology evidence="2">Single-pass membrane protein</topology>
    </subcellularLocation>
</comment>
<evidence type="ECO:0000313" key="11">
    <source>
        <dbReference type="EMBL" id="SFN83086.1"/>
    </source>
</evidence>
<name>A0A1I5C890_9HYPH</name>
<dbReference type="InterPro" id="IPR005503">
    <property type="entry name" value="FliL"/>
</dbReference>
<evidence type="ECO:0000256" key="7">
    <source>
        <dbReference type="ARBA" id="ARBA00022779"/>
    </source>
</evidence>
<comment type="similarity">
    <text evidence="3 10">Belongs to the FliL family.</text>
</comment>
<dbReference type="GO" id="GO:0005886">
    <property type="term" value="C:plasma membrane"/>
    <property type="evidence" value="ECO:0007669"/>
    <property type="project" value="UniProtKB-SubCell"/>
</dbReference>
<keyword evidence="4" id="KW-1003">Cell membrane</keyword>
<evidence type="ECO:0000256" key="5">
    <source>
        <dbReference type="ARBA" id="ARBA00022500"/>
    </source>
</evidence>
<keyword evidence="9 10" id="KW-0472">Membrane</keyword>
<dbReference type="GO" id="GO:0009425">
    <property type="term" value="C:bacterial-type flagellum basal body"/>
    <property type="evidence" value="ECO:0007669"/>
    <property type="project" value="InterPro"/>
</dbReference>
<keyword evidence="7 10" id="KW-0283">Flagellar rotation</keyword>
<dbReference type="RefSeq" id="WP_090069308.1">
    <property type="nucleotide sequence ID" value="NZ_FOVR01000002.1"/>
</dbReference>
<keyword evidence="5 10" id="KW-0145">Chemotaxis</keyword>
<dbReference type="GO" id="GO:0006935">
    <property type="term" value="P:chemotaxis"/>
    <property type="evidence" value="ECO:0007669"/>
    <property type="project" value="UniProtKB-KW"/>
</dbReference>
<evidence type="ECO:0000256" key="10">
    <source>
        <dbReference type="RuleBase" id="RU364125"/>
    </source>
</evidence>
<evidence type="ECO:0000256" key="6">
    <source>
        <dbReference type="ARBA" id="ARBA00022692"/>
    </source>
</evidence>
<keyword evidence="10" id="KW-0997">Cell inner membrane</keyword>
<evidence type="ECO:0000256" key="1">
    <source>
        <dbReference type="ARBA" id="ARBA00002254"/>
    </source>
</evidence>
<evidence type="ECO:0000313" key="12">
    <source>
        <dbReference type="Proteomes" id="UP000199236"/>
    </source>
</evidence>
<protein>
    <recommendedName>
        <fullName evidence="10">Flagellar protein FliL</fullName>
    </recommendedName>
</protein>
<keyword evidence="8 10" id="KW-1133">Transmembrane helix</keyword>
<evidence type="ECO:0000256" key="8">
    <source>
        <dbReference type="ARBA" id="ARBA00022989"/>
    </source>
</evidence>
<keyword evidence="12" id="KW-1185">Reference proteome</keyword>
<dbReference type="Pfam" id="PF03748">
    <property type="entry name" value="FliL"/>
    <property type="match status" value="1"/>
</dbReference>
<proteinExistence type="inferred from homology"/>
<evidence type="ECO:0000256" key="3">
    <source>
        <dbReference type="ARBA" id="ARBA00008281"/>
    </source>
</evidence>
<accession>A0A1I5C890</accession>